<dbReference type="AlphaFoldDB" id="A0AAD7GIG0"/>
<keyword evidence="2" id="KW-1185">Reference proteome</keyword>
<evidence type="ECO:0000313" key="1">
    <source>
        <dbReference type="EMBL" id="KAJ7692412.1"/>
    </source>
</evidence>
<reference evidence="1" key="1">
    <citation type="submission" date="2023-03" db="EMBL/GenBank/DDBJ databases">
        <title>Massive genome expansion in bonnet fungi (Mycena s.s.) driven by repeated elements and novel gene families across ecological guilds.</title>
        <authorList>
            <consortium name="Lawrence Berkeley National Laboratory"/>
            <person name="Harder C.B."/>
            <person name="Miyauchi S."/>
            <person name="Viragh M."/>
            <person name="Kuo A."/>
            <person name="Thoen E."/>
            <person name="Andreopoulos B."/>
            <person name="Lu D."/>
            <person name="Skrede I."/>
            <person name="Drula E."/>
            <person name="Henrissat B."/>
            <person name="Morin E."/>
            <person name="Kohler A."/>
            <person name="Barry K."/>
            <person name="LaButti K."/>
            <person name="Morin E."/>
            <person name="Salamov A."/>
            <person name="Lipzen A."/>
            <person name="Mereny Z."/>
            <person name="Hegedus B."/>
            <person name="Baldrian P."/>
            <person name="Stursova M."/>
            <person name="Weitz H."/>
            <person name="Taylor A."/>
            <person name="Grigoriev I.V."/>
            <person name="Nagy L.G."/>
            <person name="Martin F."/>
            <person name="Kauserud H."/>
        </authorList>
    </citation>
    <scope>NUCLEOTIDE SEQUENCE</scope>
    <source>
        <strain evidence="1">CBHHK067</strain>
    </source>
</reference>
<dbReference type="Proteomes" id="UP001221757">
    <property type="component" value="Unassembled WGS sequence"/>
</dbReference>
<organism evidence="1 2">
    <name type="scientific">Mycena rosella</name>
    <name type="common">Pink bonnet</name>
    <name type="synonym">Agaricus rosellus</name>
    <dbReference type="NCBI Taxonomy" id="1033263"/>
    <lineage>
        <taxon>Eukaryota</taxon>
        <taxon>Fungi</taxon>
        <taxon>Dikarya</taxon>
        <taxon>Basidiomycota</taxon>
        <taxon>Agaricomycotina</taxon>
        <taxon>Agaricomycetes</taxon>
        <taxon>Agaricomycetidae</taxon>
        <taxon>Agaricales</taxon>
        <taxon>Marasmiineae</taxon>
        <taxon>Mycenaceae</taxon>
        <taxon>Mycena</taxon>
    </lineage>
</organism>
<comment type="caution">
    <text evidence="1">The sequence shown here is derived from an EMBL/GenBank/DDBJ whole genome shotgun (WGS) entry which is preliminary data.</text>
</comment>
<proteinExistence type="predicted"/>
<sequence length="120" mass="13116">MIMFSQTIGVPSTYIHNPHTIKLPIPHPYPGGALLVSIAQNIFTNKLISWLSTYVLSISPLLILSAGVTSLKDVVEPQFLGGVLFSYNETQLRPGRLRIATQRSMSRPPDTISLALSRSG</sequence>
<gene>
    <name evidence="1" type="ORF">B0H17DRAFT_1133139</name>
</gene>
<dbReference type="EMBL" id="JARKIE010000052">
    <property type="protein sequence ID" value="KAJ7692412.1"/>
    <property type="molecule type" value="Genomic_DNA"/>
</dbReference>
<protein>
    <submittedName>
        <fullName evidence="1">Uncharacterized protein</fullName>
    </submittedName>
</protein>
<name>A0AAD7GIG0_MYCRO</name>
<accession>A0AAD7GIG0</accession>
<evidence type="ECO:0000313" key="2">
    <source>
        <dbReference type="Proteomes" id="UP001221757"/>
    </source>
</evidence>